<gene>
    <name evidence="2" type="ORF">DAPPUDRAFT_335104</name>
</gene>
<accession>E9HX26</accession>
<dbReference type="PANTHER" id="PTHR13333">
    <property type="entry name" value="M-AAA PROTEASE-INTERACTING PROTEIN 1, MITOCHONDRIAL"/>
    <property type="match status" value="1"/>
</dbReference>
<dbReference type="PANTHER" id="PTHR13333:SF5">
    <property type="entry name" value="M-AAA PROTEASE-INTERACTING PROTEIN 1, MITOCHONDRIAL"/>
    <property type="match status" value="1"/>
</dbReference>
<dbReference type="GO" id="GO:0043022">
    <property type="term" value="F:ribosome binding"/>
    <property type="evidence" value="ECO:0000318"/>
    <property type="project" value="GO_Central"/>
</dbReference>
<dbReference type="InParanoid" id="E9HX26"/>
<evidence type="ECO:0000313" key="3">
    <source>
        <dbReference type="Proteomes" id="UP000000305"/>
    </source>
</evidence>
<dbReference type="Gene3D" id="3.10.450.240">
    <property type="match status" value="1"/>
</dbReference>
<organism evidence="2 3">
    <name type="scientific">Daphnia pulex</name>
    <name type="common">Water flea</name>
    <dbReference type="NCBI Taxonomy" id="6669"/>
    <lineage>
        <taxon>Eukaryota</taxon>
        <taxon>Metazoa</taxon>
        <taxon>Ecdysozoa</taxon>
        <taxon>Arthropoda</taxon>
        <taxon>Crustacea</taxon>
        <taxon>Branchiopoda</taxon>
        <taxon>Diplostraca</taxon>
        <taxon>Cladocera</taxon>
        <taxon>Anomopoda</taxon>
        <taxon>Daphniidae</taxon>
        <taxon>Daphnia</taxon>
    </lineage>
</organism>
<dbReference type="GO" id="GO:0005743">
    <property type="term" value="C:mitochondrial inner membrane"/>
    <property type="evidence" value="ECO:0000318"/>
    <property type="project" value="GO_Central"/>
</dbReference>
<sequence>MTYKLMSSTVRNICRSRSLVSSRMTCSVFVNRQPSCLPTLEPFQLIENSVKSIHCRSLHTTTSNRLENRNQQLATQLPCLMNNAPHIVWPSIFKGISGMLQIGWIVKPYFDNEFTVDDFLRGAKQAIFIIANAISVGDLESVKEMLEEEAYNEIKENMKRCSSEQLAQFALSTLEDVYMTFPYQVGIIMNDNKEGVQERFVEITVCSHIFKGLSELLKNSDFQRGPPTSTFQKHRDKIVICNYRFIREFTKGVEGQWIVNVVHHFNMADDS</sequence>
<dbReference type="eggNOG" id="ENOG502QR8E">
    <property type="taxonomic scope" value="Eukaryota"/>
</dbReference>
<evidence type="ECO:0000313" key="2">
    <source>
        <dbReference type="EMBL" id="EFX63702.1"/>
    </source>
</evidence>
<dbReference type="Pfam" id="PF04280">
    <property type="entry name" value="Tim44"/>
    <property type="match status" value="1"/>
</dbReference>
<dbReference type="OrthoDB" id="7249367at2759"/>
<dbReference type="Proteomes" id="UP000000305">
    <property type="component" value="Unassembled WGS sequence"/>
</dbReference>
<dbReference type="HOGENOM" id="CLU_079476_0_0_1"/>
<evidence type="ECO:0000259" key="1">
    <source>
        <dbReference type="Pfam" id="PF04280"/>
    </source>
</evidence>
<name>E9HX26_DAPPU</name>
<dbReference type="PhylomeDB" id="E9HX26"/>
<protein>
    <recommendedName>
        <fullName evidence="1">Tim44-like domain-containing protein</fullName>
    </recommendedName>
</protein>
<dbReference type="STRING" id="6669.E9HX26"/>
<dbReference type="FunCoup" id="E9HX26">
    <property type="interactions" value="985"/>
</dbReference>
<dbReference type="KEGG" id="dpx:DAPPUDRAFT_335104"/>
<dbReference type="GO" id="GO:0032979">
    <property type="term" value="P:protein insertion into mitochondrial inner membrane from matrix"/>
    <property type="evidence" value="ECO:0000318"/>
    <property type="project" value="GO_Central"/>
</dbReference>
<dbReference type="SUPFAM" id="SSF54427">
    <property type="entry name" value="NTF2-like"/>
    <property type="match status" value="1"/>
</dbReference>
<dbReference type="InterPro" id="IPR007379">
    <property type="entry name" value="Tim44-like_dom"/>
</dbReference>
<dbReference type="AlphaFoldDB" id="E9HX26"/>
<keyword evidence="3" id="KW-1185">Reference proteome</keyword>
<dbReference type="EMBL" id="GL732991">
    <property type="protein sequence ID" value="EFX63702.1"/>
    <property type="molecule type" value="Genomic_DNA"/>
</dbReference>
<dbReference type="OMA" id="SILMCFW"/>
<reference evidence="2 3" key="1">
    <citation type="journal article" date="2011" name="Science">
        <title>The ecoresponsive genome of Daphnia pulex.</title>
        <authorList>
            <person name="Colbourne J.K."/>
            <person name="Pfrender M.E."/>
            <person name="Gilbert D."/>
            <person name="Thomas W.K."/>
            <person name="Tucker A."/>
            <person name="Oakley T.H."/>
            <person name="Tokishita S."/>
            <person name="Aerts A."/>
            <person name="Arnold G.J."/>
            <person name="Basu M.K."/>
            <person name="Bauer D.J."/>
            <person name="Caceres C.E."/>
            <person name="Carmel L."/>
            <person name="Casola C."/>
            <person name="Choi J.H."/>
            <person name="Detter J.C."/>
            <person name="Dong Q."/>
            <person name="Dusheyko S."/>
            <person name="Eads B.D."/>
            <person name="Frohlich T."/>
            <person name="Geiler-Samerotte K.A."/>
            <person name="Gerlach D."/>
            <person name="Hatcher P."/>
            <person name="Jogdeo S."/>
            <person name="Krijgsveld J."/>
            <person name="Kriventseva E.V."/>
            <person name="Kultz D."/>
            <person name="Laforsch C."/>
            <person name="Lindquist E."/>
            <person name="Lopez J."/>
            <person name="Manak J.R."/>
            <person name="Muller J."/>
            <person name="Pangilinan J."/>
            <person name="Patwardhan R.P."/>
            <person name="Pitluck S."/>
            <person name="Pritham E.J."/>
            <person name="Rechtsteiner A."/>
            <person name="Rho M."/>
            <person name="Rogozin I.B."/>
            <person name="Sakarya O."/>
            <person name="Salamov A."/>
            <person name="Schaack S."/>
            <person name="Shapiro H."/>
            <person name="Shiga Y."/>
            <person name="Skalitzky C."/>
            <person name="Smith Z."/>
            <person name="Souvorov A."/>
            <person name="Sung W."/>
            <person name="Tang Z."/>
            <person name="Tsuchiya D."/>
            <person name="Tu H."/>
            <person name="Vos H."/>
            <person name="Wang M."/>
            <person name="Wolf Y.I."/>
            <person name="Yamagata H."/>
            <person name="Yamada T."/>
            <person name="Ye Y."/>
            <person name="Shaw J.R."/>
            <person name="Andrews J."/>
            <person name="Crease T.J."/>
            <person name="Tang H."/>
            <person name="Lucas S.M."/>
            <person name="Robertson H.M."/>
            <person name="Bork P."/>
            <person name="Koonin E.V."/>
            <person name="Zdobnov E.M."/>
            <person name="Grigoriev I.V."/>
            <person name="Lynch M."/>
            <person name="Boore J.L."/>
        </authorList>
    </citation>
    <scope>NUCLEOTIDE SEQUENCE [LARGE SCALE GENOMIC DNA]</scope>
</reference>
<dbReference type="InterPro" id="IPR032710">
    <property type="entry name" value="NTF2-like_dom_sf"/>
</dbReference>
<proteinExistence type="predicted"/>
<feature type="domain" description="Tim44-like" evidence="1">
    <location>
        <begin position="111"/>
        <end position="164"/>
    </location>
</feature>